<dbReference type="FunFam" id="3.30.420.40:FF:000012">
    <property type="entry name" value="tRNA N6-adenosine threonylcarbamoyltransferase"/>
    <property type="match status" value="1"/>
</dbReference>
<feature type="binding site" evidence="8">
    <location>
        <position position="122"/>
    </location>
    <ligand>
        <name>Fe cation</name>
        <dbReference type="ChEBI" id="CHEBI:24875"/>
    </ligand>
</feature>
<dbReference type="NCBIfam" id="TIGR00329">
    <property type="entry name" value="gcp_kae1"/>
    <property type="match status" value="1"/>
</dbReference>
<comment type="catalytic activity">
    <reaction evidence="7 8">
        <text>L-threonylcarbamoyladenylate + adenosine(37) in tRNA = N(6)-L-threonylcarbamoyladenosine(37) in tRNA + AMP + H(+)</text>
        <dbReference type="Rhea" id="RHEA:37059"/>
        <dbReference type="Rhea" id="RHEA-COMP:10162"/>
        <dbReference type="Rhea" id="RHEA-COMP:10163"/>
        <dbReference type="ChEBI" id="CHEBI:15378"/>
        <dbReference type="ChEBI" id="CHEBI:73682"/>
        <dbReference type="ChEBI" id="CHEBI:74411"/>
        <dbReference type="ChEBI" id="CHEBI:74418"/>
        <dbReference type="ChEBI" id="CHEBI:456215"/>
        <dbReference type="EC" id="2.3.1.234"/>
    </reaction>
</comment>
<evidence type="ECO:0000256" key="7">
    <source>
        <dbReference type="ARBA" id="ARBA00048117"/>
    </source>
</evidence>
<keyword evidence="5 8" id="KW-0408">Iron</keyword>
<dbReference type="GO" id="GO:0002949">
    <property type="term" value="P:tRNA threonylcarbamoyladenosine modification"/>
    <property type="evidence" value="ECO:0007669"/>
    <property type="project" value="UniProtKB-UniRule"/>
</dbReference>
<feature type="domain" description="Gcp-like" evidence="9">
    <location>
        <begin position="26"/>
        <end position="330"/>
    </location>
</feature>
<feature type="binding site" evidence="8">
    <location>
        <position position="197"/>
    </location>
    <ligand>
        <name>substrate</name>
    </ligand>
</feature>
<dbReference type="PROSITE" id="PS01016">
    <property type="entry name" value="GLYCOPROTEASE"/>
    <property type="match status" value="1"/>
</dbReference>
<dbReference type="FunFam" id="3.30.420.40:FF:000040">
    <property type="entry name" value="tRNA N6-adenosine threonylcarbamoyltransferase"/>
    <property type="match status" value="1"/>
</dbReference>
<dbReference type="HAMAP" id="MF_01445">
    <property type="entry name" value="TsaD"/>
    <property type="match status" value="1"/>
</dbReference>
<dbReference type="AlphaFoldDB" id="A0A2M7V8I3"/>
<dbReference type="Gene3D" id="3.30.420.40">
    <property type="match status" value="2"/>
</dbReference>
<evidence type="ECO:0000256" key="4">
    <source>
        <dbReference type="ARBA" id="ARBA00022723"/>
    </source>
</evidence>
<feature type="binding site" evidence="8">
    <location>
        <position position="118"/>
    </location>
    <ligand>
        <name>Fe cation</name>
        <dbReference type="ChEBI" id="CHEBI:24875"/>
    </ligand>
</feature>
<dbReference type="InterPro" id="IPR043129">
    <property type="entry name" value="ATPase_NBD"/>
</dbReference>
<comment type="function">
    <text evidence="8">Required for the formation of a threonylcarbamoyl group on adenosine at position 37 (t(6)A37) in tRNAs that read codons beginning with adenine. Is involved in the transfer of the threonylcarbamoyl moiety of threonylcarbamoyl-AMP (TC-AMP) to the N6 group of A37, together with TsaE and TsaB. TsaD likely plays a direct catalytic role in this reaction.</text>
</comment>
<comment type="similarity">
    <text evidence="8">Belongs to the KAE1 / TsaD family.</text>
</comment>
<keyword evidence="4 8" id="KW-0479">Metal-binding</keyword>
<dbReference type="GO" id="GO:0005506">
    <property type="term" value="F:iron ion binding"/>
    <property type="evidence" value="ECO:0007669"/>
    <property type="project" value="UniProtKB-UniRule"/>
</dbReference>
<evidence type="ECO:0000313" key="10">
    <source>
        <dbReference type="EMBL" id="PIZ95101.1"/>
    </source>
</evidence>
<evidence type="ECO:0000256" key="1">
    <source>
        <dbReference type="ARBA" id="ARBA00022490"/>
    </source>
</evidence>
<accession>A0A2M7V8I3</accession>
<keyword evidence="1 8" id="KW-0963">Cytoplasm</keyword>
<comment type="subcellular location">
    <subcellularLocation>
        <location evidence="8">Cytoplasm</location>
    </subcellularLocation>
</comment>
<dbReference type="PANTHER" id="PTHR11735">
    <property type="entry name" value="TRNA N6-ADENOSINE THREONYLCARBAMOYLTRANSFERASE"/>
    <property type="match status" value="1"/>
</dbReference>
<feature type="binding site" evidence="8">
    <location>
        <begin position="151"/>
        <end position="155"/>
    </location>
    <ligand>
        <name>substrate</name>
    </ligand>
</feature>
<evidence type="ECO:0000256" key="6">
    <source>
        <dbReference type="ARBA" id="ARBA00023315"/>
    </source>
</evidence>
<name>A0A2M7V8I3_9BACT</name>
<feature type="binding site" evidence="8">
    <location>
        <position position="324"/>
    </location>
    <ligand>
        <name>Fe cation</name>
        <dbReference type="ChEBI" id="CHEBI:24875"/>
    </ligand>
</feature>
<evidence type="ECO:0000259" key="9">
    <source>
        <dbReference type="Pfam" id="PF00814"/>
    </source>
</evidence>
<dbReference type="CDD" id="cd24133">
    <property type="entry name" value="ASKHA_NBD_TsaD_bac"/>
    <property type="match status" value="1"/>
</dbReference>
<sequence>MIILGIESSCDDTSVALLNITNKKIEILAELTASQIDVHKKYGGVVPEIAGRKHAEKIIPLVEEVLANGLQTTDYSKNKPDVIAVTSGPGLITGLIVGVETTKTLSYLWDVPIVSVNHIEGHIHSVLVESRKSKIKSHFEYPVEYPVLSLVASGGHTELILSKKENHYEKIGGTRDDAAGECFDKVAKLLGFDYPGGPKISEFAQKGNPEAIKFPRPMINSDDFDMSFSGLKTSALYWLRDNAKKLVNSYQLPITTKKNFCASFEQAIIDLLVTKTIKAVKKYNPKTVILGGGVSANKKLRNTLEQETQGLSTFYFPLSTYCMDNATMIAVASYHHAIKKEFTNWQDLQADPNWKIYE</sequence>
<comment type="caution">
    <text evidence="8">Lacks conserved residue(s) required for the propagation of feature annotation.</text>
</comment>
<dbReference type="GO" id="GO:0061711">
    <property type="term" value="F:tRNA N(6)-L-threonylcarbamoyladenine synthase activity"/>
    <property type="evidence" value="ECO:0007669"/>
    <property type="project" value="UniProtKB-EC"/>
</dbReference>
<dbReference type="InterPro" id="IPR000905">
    <property type="entry name" value="Gcp-like_dom"/>
</dbReference>
<protein>
    <recommendedName>
        <fullName evidence="8">tRNA N6-adenosine threonylcarbamoyltransferase</fullName>
        <ecNumber evidence="8">2.3.1.234</ecNumber>
    </recommendedName>
    <alternativeName>
        <fullName evidence="8">N6-L-threonylcarbamoyladenine synthase</fullName>
        <shortName evidence="8">t(6)A synthase</shortName>
    </alternativeName>
    <alternativeName>
        <fullName evidence="8">t(6)A37 threonylcarbamoyladenosine biosynthesis protein TsaD</fullName>
    </alternativeName>
    <alternativeName>
        <fullName evidence="8">tRNA threonylcarbamoyladenosine biosynthesis protein TsaD</fullName>
    </alternativeName>
</protein>
<dbReference type="InterPro" id="IPR017860">
    <property type="entry name" value="Peptidase_M22_CS"/>
</dbReference>
<evidence type="ECO:0000256" key="5">
    <source>
        <dbReference type="ARBA" id="ARBA00023004"/>
    </source>
</evidence>
<evidence type="ECO:0000256" key="2">
    <source>
        <dbReference type="ARBA" id="ARBA00022679"/>
    </source>
</evidence>
<feature type="binding site" evidence="8">
    <location>
        <position position="184"/>
    </location>
    <ligand>
        <name>substrate</name>
    </ligand>
</feature>
<dbReference type="GO" id="GO:0005737">
    <property type="term" value="C:cytoplasm"/>
    <property type="evidence" value="ECO:0007669"/>
    <property type="project" value="UniProtKB-SubCell"/>
</dbReference>
<comment type="cofactor">
    <cofactor evidence="8">
        <name>Fe(2+)</name>
        <dbReference type="ChEBI" id="CHEBI:29033"/>
    </cofactor>
    <text evidence="8">Binds 1 Fe(2+) ion per subunit.</text>
</comment>
<proteinExistence type="inferred from homology"/>
<keyword evidence="3 8" id="KW-0819">tRNA processing</keyword>
<dbReference type="Proteomes" id="UP000228568">
    <property type="component" value="Unassembled WGS sequence"/>
</dbReference>
<comment type="caution">
    <text evidence="10">The sequence shown here is derived from an EMBL/GenBank/DDBJ whole genome shotgun (WGS) entry which is preliminary data.</text>
</comment>
<feature type="binding site" evidence="8">
    <location>
        <position position="297"/>
    </location>
    <ligand>
        <name>substrate</name>
    </ligand>
</feature>
<reference evidence="11" key="1">
    <citation type="submission" date="2017-09" db="EMBL/GenBank/DDBJ databases">
        <title>Depth-based differentiation of microbial function through sediment-hosted aquifers and enrichment of novel symbionts in the deep terrestrial subsurface.</title>
        <authorList>
            <person name="Probst A.J."/>
            <person name="Ladd B."/>
            <person name="Jarett J.K."/>
            <person name="Geller-Mcgrath D.E."/>
            <person name="Sieber C.M.K."/>
            <person name="Emerson J.B."/>
            <person name="Anantharaman K."/>
            <person name="Thomas B.C."/>
            <person name="Malmstrom R."/>
            <person name="Stieglmeier M."/>
            <person name="Klingl A."/>
            <person name="Woyke T."/>
            <person name="Ryan C.M."/>
            <person name="Banfield J.F."/>
        </authorList>
    </citation>
    <scope>NUCLEOTIDE SEQUENCE [LARGE SCALE GENOMIC DNA]</scope>
</reference>
<organism evidence="10 11">
    <name type="scientific">Candidatus Magasanikbacteria bacterium CG_4_10_14_0_2_um_filter_37_12</name>
    <dbReference type="NCBI Taxonomy" id="1974637"/>
    <lineage>
        <taxon>Bacteria</taxon>
        <taxon>Candidatus Magasanikiibacteriota</taxon>
    </lineage>
</organism>
<dbReference type="NCBIfam" id="TIGR03723">
    <property type="entry name" value="T6A_TsaD_YgjD"/>
    <property type="match status" value="1"/>
</dbReference>
<dbReference type="EMBL" id="PFPK01000020">
    <property type="protein sequence ID" value="PIZ95101.1"/>
    <property type="molecule type" value="Genomic_DNA"/>
</dbReference>
<evidence type="ECO:0000256" key="3">
    <source>
        <dbReference type="ARBA" id="ARBA00022694"/>
    </source>
</evidence>
<gene>
    <name evidence="8 10" type="primary">tsaD</name>
    <name evidence="10" type="ORF">COX81_01785</name>
</gene>
<evidence type="ECO:0000313" key="11">
    <source>
        <dbReference type="Proteomes" id="UP000228568"/>
    </source>
</evidence>
<dbReference type="SUPFAM" id="SSF53067">
    <property type="entry name" value="Actin-like ATPase domain"/>
    <property type="match status" value="2"/>
</dbReference>
<dbReference type="EC" id="2.3.1.234" evidence="8"/>
<keyword evidence="2 8" id="KW-0808">Transferase</keyword>
<dbReference type="InterPro" id="IPR017861">
    <property type="entry name" value="KAE1/TsaD"/>
</dbReference>
<dbReference type="PRINTS" id="PR00789">
    <property type="entry name" value="OSIALOPTASE"/>
</dbReference>
<evidence type="ECO:0000256" key="8">
    <source>
        <dbReference type="HAMAP-Rule" id="MF_01445"/>
    </source>
</evidence>
<dbReference type="InterPro" id="IPR022450">
    <property type="entry name" value="TsaD"/>
</dbReference>
<dbReference type="Pfam" id="PF00814">
    <property type="entry name" value="TsaD"/>
    <property type="match status" value="1"/>
</dbReference>
<keyword evidence="6 8" id="KW-0012">Acyltransferase</keyword>
<dbReference type="PANTHER" id="PTHR11735:SF6">
    <property type="entry name" value="TRNA N6-ADENOSINE THREONYLCARBAMOYLTRANSFERASE, MITOCHONDRIAL"/>
    <property type="match status" value="1"/>
</dbReference>